<evidence type="ECO:0000259" key="2">
    <source>
        <dbReference type="Pfam" id="PF04054"/>
    </source>
</evidence>
<feature type="region of interest" description="Disordered" evidence="1">
    <location>
        <begin position="2287"/>
        <end position="2307"/>
    </location>
</feature>
<feature type="domain" description="CCR4-Not complex component Not1 C-terminal" evidence="2">
    <location>
        <begin position="2589"/>
        <end position="2723"/>
    </location>
</feature>
<gene>
    <name evidence="4" type="ORF">BLNAU_2526</name>
</gene>
<accession>A0ABQ9YG69</accession>
<dbReference type="PANTHER" id="PTHR13162:SF8">
    <property type="entry name" value="CCR4-NOT TRANSCRIPTION COMPLEX SUBUNIT 1"/>
    <property type="match status" value="1"/>
</dbReference>
<dbReference type="PANTHER" id="PTHR13162">
    <property type="entry name" value="CCR4-NOT TRANSCRIPTION COMPLEX"/>
    <property type="match status" value="1"/>
</dbReference>
<feature type="region of interest" description="Disordered" evidence="1">
    <location>
        <begin position="2435"/>
        <end position="2471"/>
    </location>
</feature>
<feature type="domain" description="CCR4-NOT transcription complex subunit 1 CAF1-binding" evidence="3">
    <location>
        <begin position="1151"/>
        <end position="1321"/>
    </location>
</feature>
<dbReference type="Gene3D" id="1.25.40.790">
    <property type="match status" value="1"/>
</dbReference>
<evidence type="ECO:0000313" key="5">
    <source>
        <dbReference type="Proteomes" id="UP001281761"/>
    </source>
</evidence>
<feature type="compositionally biased region" description="Low complexity" evidence="1">
    <location>
        <begin position="1052"/>
        <end position="1071"/>
    </location>
</feature>
<dbReference type="InterPro" id="IPR032191">
    <property type="entry name" value="CNOT1_CAF1_bind"/>
</dbReference>
<dbReference type="InterPro" id="IPR040398">
    <property type="entry name" value="Not1"/>
</dbReference>
<dbReference type="InterPro" id="IPR007196">
    <property type="entry name" value="CCR4-Not_Not1_C"/>
</dbReference>
<comment type="caution">
    <text evidence="4">The sequence shown here is derived from an EMBL/GenBank/DDBJ whole genome shotgun (WGS) entry which is preliminary data.</text>
</comment>
<dbReference type="Gene3D" id="1.25.40.180">
    <property type="match status" value="1"/>
</dbReference>
<dbReference type="EMBL" id="JARBJD010000010">
    <property type="protein sequence ID" value="KAK2962693.1"/>
    <property type="molecule type" value="Genomic_DNA"/>
</dbReference>
<proteinExistence type="predicted"/>
<reference evidence="4 5" key="1">
    <citation type="journal article" date="2022" name="bioRxiv">
        <title>Genomics of Preaxostyla Flagellates Illuminates Evolutionary Transitions and the Path Towards Mitochondrial Loss.</title>
        <authorList>
            <person name="Novak L.V.F."/>
            <person name="Treitli S.C."/>
            <person name="Pyrih J."/>
            <person name="Halakuc P."/>
            <person name="Pipaliya S.V."/>
            <person name="Vacek V."/>
            <person name="Brzon O."/>
            <person name="Soukal P."/>
            <person name="Eme L."/>
            <person name="Dacks J.B."/>
            <person name="Karnkowska A."/>
            <person name="Elias M."/>
            <person name="Hampl V."/>
        </authorList>
    </citation>
    <scope>NUCLEOTIDE SEQUENCE [LARGE SCALE GENOMIC DNA]</scope>
    <source>
        <strain evidence="4">NAU3</strain>
        <tissue evidence="4">Gut</tissue>
    </source>
</reference>
<protein>
    <submittedName>
        <fullName evidence="4">CCR4-NOT transcription complex subunit 1</fullName>
    </submittedName>
</protein>
<sequence length="2780" mass="312816">MNSEHCIFLNYYHILGLLDPDTFGSYLALLFQSIDFSRPLSPDSLGLLLLSRALKKALRLPNFIHLISTFFETVLVKNVGDSIQDLSYHLFYFQLTGEETVLFHLALCYSSSERIREAASDYIYHLFEKDGGQILMFSQRTIHLIRDYYSSIINLEKRLFSQFNHGDLAKNATLSKESRQNYVSSLQTPLQWFGNQPNLQKVMQAIGNISQTLDEPTYSNVHISTQPYCFFPLQRSTITPSEQKWTENNGHLSSLVQAGLKQLNKGPIVVDIGPSFFMTVERAKEGLSILLGDKSETEADTVHIDIGNIVGCISTCIQEQVLQLFRLGTITEEPDSNSNIHPAVEAIINEWNVKNFAQALLSLFPTIQPDEIIRALDYPEYRCLHPSAFVFIQRFYSACISSSPYILSSSFNSIKTNKQFPFHVLFTCTTYPTDIQSSSSTLWKNRQAQLSLIQCAFQCSEDVFSFEDMSRIVYSSADETRYLFTSITDLTHYDSIKTFLHKADIRSQESGLHSPNSPAGLPSFNNTNTICTNIMKEPAPVPPQPNQSSASLPSTLYPSVPSTVSKSDFCRVLSAFRIVDVTLTLLALASPSTIPQNLNVDQHDGDHTEEITLGDVECENSLSRALVSDVISLLSLPSAMIPDFYILLLSSLLPLLPSFNQSLFFTVSALSIGSLLHSHPLPALLTHSLTSSVKFSSTLPSPFQLSSTVQPPLLVLSLNALHEMDGGWCSRIVDLIHSTKSLETFLSLLSVPITDQKMNAARQKFCHPYSFTLSLTFVLDLACLAHSRTILNLFGWLEHTITTLHQTNPTPSQTPRVLTKGEFVLQLGQYLTRKKSDGIPINSSLMVFFSPYFSFNYVNPAAFKPSDEQLDILKHFVSKYRDEIVLSPTAPPLDLLLDSPTFTSIVHSIHGPPTLFDATTLNPSLSIPLSFYSAIGNHQKTETLSPLCSGFSLQKHHSPTLKNVLAKIHKRTFPHRNRPHQIHSQLKAQTFHPIPQNPQHAITLSQTSQVGLKSESVSQVAISPTDFTSPTPASPPAHSQGFQPIHSPPSVPSTTHTPTPSPYLSTTSPSSGDQIPRNDRGSFSSLFVPNAANIHPFQHFLLNMFDEDVYRPSNDFQRNIASLIERLSRFDANTDSIEAIHQKLNTFINAESEIHKVGKESLIPFTCKYLLIFQVNGQEKHLEAFATLLRDSDNTLLLDRMLYEVRRTVIPLLTDTKSYFLLNSIQPEYTKLFRMMGTVLGALTIARNKPIKSNVVDVKQMLLISYQKGRLWAAIPFVCSLLHFCDKNTVFTPDQPWIMGILSLTDELCHLPLKGSITYELFIGKSFLKQQLEPDRLSDLLTVRRKESQLAIQCAPMLISPDSNADLEQSKLHSHHHRKSDQDKHSSFVSSLIAKNFGYTNPTINPSALNYRSNDPFKSRFEAQHSPRLHQARHHILHLTMALASNAFYFTFQKDHTFLPINPVPEADSFSIPFDKDRVKTFKLDQFDEQFVLTGFTYYRSLVTAIGFITARQTLDPIISESLKDLPFDMKDTIIATAYKSPLTLANQTNLSYKHRQTPSSSDVQTLLLTLKDLMLQYYTLSFLEEILRNAESTYIQNIHPFLESRGMTRRIAQMKDLFLPAFVIEPSLFSRPWLSVMPPSLQPDWTEKAVSVTLPRMYNSAAHITPMIAASLRTHMFPEARLPFFRKQCEPLRPEEYLSPNLIPELILRHPSSSLDPPHPQNGVLSTNLIQAHLLENLRVKYTDFFRNVFKQMEQLIIRSDAHNQRKFSMLCDYNIVKNEYASIMIHLKGKDQVAPPSVPHPQLDYLLSLDPKLTSNKHVLSTTLTTPYVTYSNKLFDEVDNLEVIHSLASESHATVIASMISDATKKCVAINVEQEKKWTEEFLKEHLQQKDTPVRSSHLFNELNAEMSKIRSNAIKQLSIYLVHRLISTYNPLMIIIPHYDSPTTPITSTNARTLLVLAVLHSSPQFTVLNVPHKPIDSSSSSFKPQPPYISRISPVQDDSRIEDYLRMLTVLHAFDPVTVIAAVTATAIEEGLGLASQYQPESKNGEVRQFRDHPVPTMLPPEVIAGRVSFKVSDMKENIISHSHALTLAQQNQWVGLHHLNQMNVIISLISSYFLSPVTYFQSISELLGRRWEQTFSMEKQNGKITATKPPPAPVLDAFLNSMMFAMEFAVLVSEAEHQNQARASKRHRSLSLVTCITPLFATLQEMREQWALIQSHAILISNLKQTKTRTTSSKNAFDFLNELFADLAGLLDGMVAYTRQLKPEIKTAAVEDRPISKAVDPPVSAIITPPPVPDDDSTGDAEDIVQVPMQSLAKNQTTQDQETIKSLFNEWYSSHSNNDDDQSTSEGTDMTDLRFLELLNENGALSLVSKVRTDDGTEYLSLYSTFSLLYQHTLDLFSIAPKLPRVEIVKDSIVSAFLNQQVALLADSKSTDEEEIGDRSSSTSDVNGSLSRHSSKTLATPLSPTSTHTDFSLSDAFCRLIFLVCDVIAEGHVLQRPEHAQTPLYPSSSPAYLSTLSLALHCIVEETIKISQVGDHARQANAIQHTHRILLVLMTKVLEVIPSYSQTFDYAKNDSVNGSEILQRVESLERWYVDLFCNVLGRLAPTRVPCFTYQFVSLLSSSHLLRRSCCLHNSIHPSEIPRGFDDQRVTPHNQNWFTYRSLLHSLLSIFSSIPSHKHQPSVSLLYSATLRLFMVIKTDFSDFLYFAAPSLIHLIATVPHKKLHSILQPFIPTFSHIEKIPSLPPQKHNLNQSQNSESSDLILHPLLSSPSIRH</sequence>
<evidence type="ECO:0000313" key="4">
    <source>
        <dbReference type="EMBL" id="KAK2962693.1"/>
    </source>
</evidence>
<dbReference type="Pfam" id="PF04054">
    <property type="entry name" value="Not1"/>
    <property type="match status" value="1"/>
</dbReference>
<evidence type="ECO:0000256" key="1">
    <source>
        <dbReference type="SAM" id="MobiDB-lite"/>
    </source>
</evidence>
<keyword evidence="5" id="KW-1185">Reference proteome</keyword>
<organism evidence="4 5">
    <name type="scientific">Blattamonas nauphoetae</name>
    <dbReference type="NCBI Taxonomy" id="2049346"/>
    <lineage>
        <taxon>Eukaryota</taxon>
        <taxon>Metamonada</taxon>
        <taxon>Preaxostyla</taxon>
        <taxon>Oxymonadida</taxon>
        <taxon>Blattamonas</taxon>
    </lineage>
</organism>
<feature type="compositionally biased region" description="Polar residues" evidence="1">
    <location>
        <begin position="2445"/>
        <end position="2471"/>
    </location>
</feature>
<dbReference type="Pfam" id="PF16415">
    <property type="entry name" value="CNOT1_CAF1_bind"/>
    <property type="match status" value="1"/>
</dbReference>
<evidence type="ECO:0000259" key="3">
    <source>
        <dbReference type="Pfam" id="PF16415"/>
    </source>
</evidence>
<name>A0ABQ9YG69_9EUKA</name>
<feature type="region of interest" description="Disordered" evidence="1">
    <location>
        <begin position="1015"/>
        <end position="1081"/>
    </location>
</feature>
<dbReference type="Proteomes" id="UP001281761">
    <property type="component" value="Unassembled WGS sequence"/>
</dbReference>